<dbReference type="Proteomes" id="UP001177934">
    <property type="component" value="Chromosome"/>
</dbReference>
<name>A0AA95HLW3_9BACT</name>
<dbReference type="RefSeq" id="WP_007855813.1">
    <property type="nucleotide sequence ID" value="NZ_CAXSLT010000010.1"/>
</dbReference>
<organism evidence="1 2">
    <name type="scientific">Phocaeicola dorei</name>
    <dbReference type="NCBI Taxonomy" id="357276"/>
    <lineage>
        <taxon>Bacteria</taxon>
        <taxon>Pseudomonadati</taxon>
        <taxon>Bacteroidota</taxon>
        <taxon>Bacteroidia</taxon>
        <taxon>Bacteroidales</taxon>
        <taxon>Bacteroidaceae</taxon>
        <taxon>Phocaeicola</taxon>
    </lineage>
</organism>
<accession>A0AA95HLW3</accession>
<evidence type="ECO:0000313" key="2">
    <source>
        <dbReference type="Proteomes" id="UP001177934"/>
    </source>
</evidence>
<proteinExistence type="predicted"/>
<dbReference type="EMBL" id="CP126056">
    <property type="protein sequence ID" value="WHX08806.1"/>
    <property type="molecule type" value="Genomic_DNA"/>
</dbReference>
<dbReference type="AlphaFoldDB" id="A0AA95HLW3"/>
<evidence type="ECO:0000313" key="1">
    <source>
        <dbReference type="EMBL" id="WHX08806.1"/>
    </source>
</evidence>
<gene>
    <name evidence="1" type="ORF">QNN11_15335</name>
</gene>
<reference evidence="1" key="1">
    <citation type="journal article" date="2023" name="Nat. Commun.">
        <title>Identification of a novel Human Milk Oligosaccharides utilization cluster in the infant gut commensal Bacteroides dorei.</title>
        <authorList>
            <person name="Kijner S."/>
            <person name="Ennis D."/>
            <person name="Shmorak S."/>
            <person name="Florentin A."/>
            <person name="Yassour M."/>
        </authorList>
    </citation>
    <scope>NUCLEOTIDE SEQUENCE</scope>
    <source>
        <strain evidence="1">2</strain>
    </source>
</reference>
<sequence length="58" mass="6594">MRKFFIVLVWGMGLGLAALFTKDIVRGVRNVIAINRFTPTEVNNAPIGWHQDLCCYLN</sequence>
<protein>
    <submittedName>
        <fullName evidence="1">Uncharacterized protein</fullName>
    </submittedName>
</protein>